<feature type="transmembrane region" description="Helical" evidence="8">
    <location>
        <begin position="145"/>
        <end position="168"/>
    </location>
</feature>
<feature type="transmembrane region" description="Helical" evidence="8">
    <location>
        <begin position="80"/>
        <end position="98"/>
    </location>
</feature>
<evidence type="ECO:0000313" key="11">
    <source>
        <dbReference type="EMBL" id="SPR06416.1"/>
    </source>
</evidence>
<dbReference type="InterPro" id="IPR011701">
    <property type="entry name" value="MFS"/>
</dbReference>
<name>A0A0F3MBM7_ORITS</name>
<feature type="transmembrane region" description="Helical" evidence="8">
    <location>
        <begin position="268"/>
        <end position="288"/>
    </location>
</feature>
<feature type="transmembrane region" description="Helical" evidence="8">
    <location>
        <begin position="300"/>
        <end position="318"/>
    </location>
</feature>
<evidence type="ECO:0000256" key="7">
    <source>
        <dbReference type="ARBA" id="ARBA00023136"/>
    </source>
</evidence>
<keyword evidence="6 8" id="KW-1133">Transmembrane helix</keyword>
<evidence type="ECO:0000313" key="12">
    <source>
        <dbReference type="Proteomes" id="UP000033769"/>
    </source>
</evidence>
<evidence type="ECO:0000256" key="3">
    <source>
        <dbReference type="ARBA" id="ARBA00022475"/>
    </source>
</evidence>
<dbReference type="PATRIC" id="fig|1359184.3.peg.212"/>
<sequence length="418" mass="46340">MLNKNYKIILSSCIANIFEWYDYTLFIHFSITIANNFFPKANQSAILLEAFLVFAVGYLVRPIGGIFFGIIGDKFGRKEAVAMSVICISLPTAIIGILPTYQSIGISATIIITITRLLQGLSVGGNLTGSVSFLIEHSNKKNHGLLGSLLMSSLCIGILLGLLTSYLIKSILTPEQFNNWGWRIPFLLGSPIILLGIYIKYAIQDTPIFKQMQTANKIEKFPLRKTLRLHWKDILISIMINSTGSVIFYFEAAYLINYLEFNKGFDKIAIDFLNRCCCIIMAIVTLFSGWLYDRIGAKKLYTTIITLIILSIGFITQLLEQENFNLVICAQVAIAILAALYIGAEPAMQSALYSNNIRNTALSLSYNISVSIFGGTAPIIFEYLVQTTGSLNSVAYYITACSLISLIGICLYKQSSDI</sequence>
<keyword evidence="2" id="KW-0813">Transport</keyword>
<evidence type="ECO:0000313" key="10">
    <source>
        <dbReference type="EMBL" id="KJV53145.1"/>
    </source>
</evidence>
<dbReference type="AlphaFoldDB" id="A0A0F3MBM7"/>
<feature type="transmembrane region" description="Helical" evidence="8">
    <location>
        <begin position="393"/>
        <end position="412"/>
    </location>
</feature>
<feature type="transmembrane region" description="Helical" evidence="8">
    <location>
        <begin position="20"/>
        <end position="38"/>
    </location>
</feature>
<evidence type="ECO:0000256" key="5">
    <source>
        <dbReference type="ARBA" id="ARBA00022847"/>
    </source>
</evidence>
<feature type="transmembrane region" description="Helical" evidence="8">
    <location>
        <begin position="180"/>
        <end position="203"/>
    </location>
</feature>
<dbReference type="InterPro" id="IPR051084">
    <property type="entry name" value="H+-coupled_symporters"/>
</dbReference>
<proteinExistence type="predicted"/>
<dbReference type="PANTHER" id="PTHR43528:SF1">
    <property type="entry name" value="ALPHA-KETOGLUTARATE PERMEASE"/>
    <property type="match status" value="1"/>
</dbReference>
<feature type="transmembrane region" description="Helical" evidence="8">
    <location>
        <begin position="324"/>
        <end position="343"/>
    </location>
</feature>
<reference evidence="13" key="2">
    <citation type="submission" date="2018-03" db="EMBL/GenBank/DDBJ databases">
        <authorList>
            <person name="Batty M. E."/>
            <person name="Batty M E."/>
        </authorList>
    </citation>
    <scope>NUCLEOTIDE SEQUENCE [LARGE SCALE GENOMIC DNA]</scope>
    <source>
        <strain evidence="13">Gilliam</strain>
    </source>
</reference>
<feature type="transmembrane region" description="Helical" evidence="8">
    <location>
        <begin position="104"/>
        <end position="124"/>
    </location>
</feature>
<dbReference type="InterPro" id="IPR005828">
    <property type="entry name" value="MFS_sugar_transport-like"/>
</dbReference>
<dbReference type="Proteomes" id="UP000244959">
    <property type="component" value="Chromosome I"/>
</dbReference>
<organism evidence="10 12">
    <name type="scientific">Orientia tsutsugamushi str. Gilliam</name>
    <dbReference type="NCBI Taxonomy" id="1359184"/>
    <lineage>
        <taxon>Bacteria</taxon>
        <taxon>Pseudomonadati</taxon>
        <taxon>Pseudomonadota</taxon>
        <taxon>Alphaproteobacteria</taxon>
        <taxon>Rickettsiales</taxon>
        <taxon>Rickettsiaceae</taxon>
        <taxon>Rickettsieae</taxon>
        <taxon>Orientia</taxon>
    </lineage>
</organism>
<keyword evidence="3" id="KW-1003">Cell membrane</keyword>
<feature type="transmembrane region" description="Helical" evidence="8">
    <location>
        <begin position="234"/>
        <end position="256"/>
    </location>
</feature>
<evidence type="ECO:0000256" key="4">
    <source>
        <dbReference type="ARBA" id="ARBA00022692"/>
    </source>
</evidence>
<keyword evidence="5" id="KW-0769">Symport</keyword>
<dbReference type="RefSeq" id="WP_047220482.1">
    <property type="nucleotide sequence ID" value="NZ_LS398551.1"/>
</dbReference>
<keyword evidence="4 8" id="KW-0812">Transmembrane</keyword>
<keyword evidence="7 8" id="KW-0472">Membrane</keyword>
<reference evidence="10 12" key="1">
    <citation type="submission" date="2015-02" db="EMBL/GenBank/DDBJ databases">
        <title>Genome Sequencing of Rickettsiales.</title>
        <authorList>
            <person name="Daugherty S.C."/>
            <person name="Su Q."/>
            <person name="Abolude K."/>
            <person name="Beier-Sexton M."/>
            <person name="Carlyon J.A."/>
            <person name="Carter R."/>
            <person name="Day N.P."/>
            <person name="Dumler S.J."/>
            <person name="Dyachenko V."/>
            <person name="Godinez A."/>
            <person name="Kurtti T.J."/>
            <person name="Lichay M."/>
            <person name="Mullins K.E."/>
            <person name="Ott S."/>
            <person name="Pappas-Brown V."/>
            <person name="Paris D.H."/>
            <person name="Patel P."/>
            <person name="Richards A.L."/>
            <person name="Sadzewicz L."/>
            <person name="Sears K."/>
            <person name="Seidman D."/>
            <person name="Sengamalay N."/>
            <person name="Stenos J."/>
            <person name="Tallon L.J."/>
            <person name="Vincent G."/>
            <person name="Fraser C.M."/>
            <person name="Munderloh U."/>
            <person name="Dunning-Hotopp J.C."/>
        </authorList>
    </citation>
    <scope>NUCLEOTIDE SEQUENCE [LARGE SCALE GENOMIC DNA]</scope>
    <source>
        <strain evidence="10 12">Gilliam</strain>
    </source>
</reference>
<dbReference type="PANTHER" id="PTHR43528">
    <property type="entry name" value="ALPHA-KETOGLUTARATE PERMEASE"/>
    <property type="match status" value="1"/>
</dbReference>
<evidence type="ECO:0000256" key="6">
    <source>
        <dbReference type="ARBA" id="ARBA00022989"/>
    </source>
</evidence>
<dbReference type="GO" id="GO:0005886">
    <property type="term" value="C:plasma membrane"/>
    <property type="evidence" value="ECO:0007669"/>
    <property type="project" value="UniProtKB-SubCell"/>
</dbReference>
<dbReference type="EMBL" id="LS398551">
    <property type="protein sequence ID" value="SPR06416.1"/>
    <property type="molecule type" value="Genomic_DNA"/>
</dbReference>
<feature type="transmembrane region" description="Helical" evidence="8">
    <location>
        <begin position="364"/>
        <end position="381"/>
    </location>
</feature>
<dbReference type="Pfam" id="PF00083">
    <property type="entry name" value="Sugar_tr"/>
    <property type="match status" value="1"/>
</dbReference>
<feature type="domain" description="Major facilitator superfamily (MFS) profile" evidence="9">
    <location>
        <begin position="8"/>
        <end position="417"/>
    </location>
</feature>
<evidence type="ECO:0000313" key="13">
    <source>
        <dbReference type="Proteomes" id="UP000244959"/>
    </source>
</evidence>
<protein>
    <submittedName>
        <fullName evidence="11">MFS transporter</fullName>
    </submittedName>
    <submittedName>
        <fullName evidence="10">Sugar (And other) transporter family protein</fullName>
    </submittedName>
</protein>
<reference evidence="11" key="3">
    <citation type="submission" date="2018-03" db="EMBL/GenBank/DDBJ databases">
        <authorList>
            <person name="Keele B.F."/>
        </authorList>
    </citation>
    <scope>NUCLEOTIDE SEQUENCE [LARGE SCALE GENOMIC DNA]</scope>
    <source>
        <strain evidence="11">Gilliam</strain>
    </source>
</reference>
<comment type="subcellular location">
    <subcellularLocation>
        <location evidence="1">Cell inner membrane</location>
        <topology evidence="1">Multi-pass membrane protein</topology>
    </subcellularLocation>
</comment>
<evidence type="ECO:0000256" key="2">
    <source>
        <dbReference type="ARBA" id="ARBA00022448"/>
    </source>
</evidence>
<dbReference type="InterPro" id="IPR020846">
    <property type="entry name" value="MFS_dom"/>
</dbReference>
<dbReference type="EMBL" id="LANO01000011">
    <property type="protein sequence ID" value="KJV53145.1"/>
    <property type="molecule type" value="Genomic_DNA"/>
</dbReference>
<evidence type="ECO:0000256" key="1">
    <source>
        <dbReference type="ARBA" id="ARBA00004429"/>
    </source>
</evidence>
<evidence type="ECO:0000256" key="8">
    <source>
        <dbReference type="SAM" id="Phobius"/>
    </source>
</evidence>
<gene>
    <name evidence="11" type="ORF">GILLIAM_01225</name>
    <name evidence="10" type="ORF">OTSGILL_0967</name>
</gene>
<dbReference type="GO" id="GO:0015293">
    <property type="term" value="F:symporter activity"/>
    <property type="evidence" value="ECO:0007669"/>
    <property type="project" value="UniProtKB-KW"/>
</dbReference>
<dbReference type="SUPFAM" id="SSF103473">
    <property type="entry name" value="MFS general substrate transporter"/>
    <property type="match status" value="1"/>
</dbReference>
<dbReference type="PROSITE" id="PS50850">
    <property type="entry name" value="MFS"/>
    <property type="match status" value="1"/>
</dbReference>
<dbReference type="Proteomes" id="UP000033769">
    <property type="component" value="Unassembled WGS sequence"/>
</dbReference>
<dbReference type="Pfam" id="PF07690">
    <property type="entry name" value="MFS_1"/>
    <property type="match status" value="1"/>
</dbReference>
<accession>A0A0F3MBM7</accession>
<feature type="transmembrane region" description="Helical" evidence="8">
    <location>
        <begin position="44"/>
        <end position="68"/>
    </location>
</feature>
<dbReference type="Gene3D" id="1.20.1250.20">
    <property type="entry name" value="MFS general substrate transporter like domains"/>
    <property type="match status" value="2"/>
</dbReference>
<dbReference type="InterPro" id="IPR036259">
    <property type="entry name" value="MFS_trans_sf"/>
</dbReference>
<keyword evidence="13" id="KW-1185">Reference proteome</keyword>
<evidence type="ECO:0000259" key="9">
    <source>
        <dbReference type="PROSITE" id="PS50850"/>
    </source>
</evidence>